<feature type="compositionally biased region" description="Polar residues" evidence="1">
    <location>
        <begin position="21"/>
        <end position="34"/>
    </location>
</feature>
<dbReference type="AlphaFoldDB" id="A0A452XFX0"/>
<feature type="compositionally biased region" description="Low complexity" evidence="1">
    <location>
        <begin position="72"/>
        <end position="90"/>
    </location>
</feature>
<reference evidence="2" key="3">
    <citation type="submission" date="2019-03" db="UniProtKB">
        <authorList>
            <consortium name="EnsemblPlants"/>
        </authorList>
    </citation>
    <scope>IDENTIFICATION</scope>
</reference>
<keyword evidence="3" id="KW-1185">Reference proteome</keyword>
<organism evidence="2 3">
    <name type="scientific">Aegilops tauschii subsp. strangulata</name>
    <name type="common">Goatgrass</name>
    <dbReference type="NCBI Taxonomy" id="200361"/>
    <lineage>
        <taxon>Eukaryota</taxon>
        <taxon>Viridiplantae</taxon>
        <taxon>Streptophyta</taxon>
        <taxon>Embryophyta</taxon>
        <taxon>Tracheophyta</taxon>
        <taxon>Spermatophyta</taxon>
        <taxon>Magnoliopsida</taxon>
        <taxon>Liliopsida</taxon>
        <taxon>Poales</taxon>
        <taxon>Poaceae</taxon>
        <taxon>BOP clade</taxon>
        <taxon>Pooideae</taxon>
        <taxon>Triticodae</taxon>
        <taxon>Triticeae</taxon>
        <taxon>Triticinae</taxon>
        <taxon>Aegilops</taxon>
    </lineage>
</organism>
<feature type="compositionally biased region" description="Basic and acidic residues" evidence="1">
    <location>
        <begin position="96"/>
        <end position="112"/>
    </location>
</feature>
<evidence type="ECO:0000313" key="3">
    <source>
        <dbReference type="Proteomes" id="UP000015105"/>
    </source>
</evidence>
<evidence type="ECO:0000256" key="1">
    <source>
        <dbReference type="SAM" id="MobiDB-lite"/>
    </source>
</evidence>
<feature type="region of interest" description="Disordered" evidence="1">
    <location>
        <begin position="21"/>
        <end position="112"/>
    </location>
</feature>
<reference evidence="3" key="2">
    <citation type="journal article" date="2017" name="Nat. Plants">
        <title>The Aegilops tauschii genome reveals multiple impacts of transposons.</title>
        <authorList>
            <person name="Zhao G."/>
            <person name="Zou C."/>
            <person name="Li K."/>
            <person name="Wang K."/>
            <person name="Li T."/>
            <person name="Gao L."/>
            <person name="Zhang X."/>
            <person name="Wang H."/>
            <person name="Yang Z."/>
            <person name="Liu X."/>
            <person name="Jiang W."/>
            <person name="Mao L."/>
            <person name="Kong X."/>
            <person name="Jiao Y."/>
            <person name="Jia J."/>
        </authorList>
    </citation>
    <scope>NUCLEOTIDE SEQUENCE [LARGE SCALE GENOMIC DNA]</scope>
    <source>
        <strain evidence="3">cv. AL8/78</strain>
    </source>
</reference>
<dbReference type="Proteomes" id="UP000015105">
    <property type="component" value="Unassembled WGS sequence"/>
</dbReference>
<accession>A0A452XFX0</accession>
<protein>
    <submittedName>
        <fullName evidence="2">Uncharacterized protein</fullName>
    </submittedName>
</protein>
<evidence type="ECO:0000313" key="2">
    <source>
        <dbReference type="EnsemblPlants" id="AET0Gv20131600.3"/>
    </source>
</evidence>
<proteinExistence type="predicted"/>
<dbReference type="EnsemblPlants" id="AET0Gv20131600.3">
    <property type="protein sequence ID" value="AET0Gv20131600.3"/>
    <property type="gene ID" value="AET0Gv20131600"/>
</dbReference>
<reference evidence="3" key="1">
    <citation type="journal article" date="2014" name="Science">
        <title>Ancient hybridizations among the ancestral genomes of bread wheat.</title>
        <authorList>
            <consortium name="International Wheat Genome Sequencing Consortium,"/>
            <person name="Marcussen T."/>
            <person name="Sandve S.R."/>
            <person name="Heier L."/>
            <person name="Spannagl M."/>
            <person name="Pfeifer M."/>
            <person name="Jakobsen K.S."/>
            <person name="Wulff B.B."/>
            <person name="Steuernagel B."/>
            <person name="Mayer K.F."/>
            <person name="Olsen O.A."/>
        </authorList>
    </citation>
    <scope>NUCLEOTIDE SEQUENCE [LARGE SCALE GENOMIC DNA]</scope>
    <source>
        <strain evidence="3">cv. AL8/78</strain>
    </source>
</reference>
<sequence length="112" mass="12558">LLRTTCPTPCCAKLNNTPRKTTTIFRRSPATSGLPTRAPPDGATPLTSTREHCRRRRRRWSSCTIVPPSPPSSSRTWRPRSWAPPVSRRPLPLPSRPREVPERPAEEGSVRG</sequence>
<dbReference type="Gramene" id="AET0Gv20131600.3">
    <property type="protein sequence ID" value="AET0Gv20131600.3"/>
    <property type="gene ID" value="AET0Gv20131600"/>
</dbReference>
<name>A0A452XFX0_AEGTS</name>